<evidence type="ECO:0000313" key="7">
    <source>
        <dbReference type="EMBL" id="CZR64338.1"/>
    </source>
</evidence>
<dbReference type="EMBL" id="FJOG01000026">
    <property type="protein sequence ID" value="CZR64338.1"/>
    <property type="molecule type" value="Genomic_DNA"/>
</dbReference>
<evidence type="ECO:0000256" key="1">
    <source>
        <dbReference type="ARBA" id="ARBA00005854"/>
    </source>
</evidence>
<dbReference type="InterPro" id="IPR006139">
    <property type="entry name" value="D-isomer_2_OHA_DH_cat_dom"/>
</dbReference>
<dbReference type="InterPro" id="IPR029753">
    <property type="entry name" value="D-isomer_DH_CS"/>
</dbReference>
<dbReference type="SUPFAM" id="SSF52283">
    <property type="entry name" value="Formate/glycerate dehydrogenase catalytic domain-like"/>
    <property type="match status" value="1"/>
</dbReference>
<dbReference type="Proteomes" id="UP000184330">
    <property type="component" value="Unassembled WGS sequence"/>
</dbReference>
<evidence type="ECO:0000259" key="5">
    <source>
        <dbReference type="Pfam" id="PF00389"/>
    </source>
</evidence>
<evidence type="ECO:0000313" key="8">
    <source>
        <dbReference type="Proteomes" id="UP000184330"/>
    </source>
</evidence>
<evidence type="ECO:0000259" key="6">
    <source>
        <dbReference type="Pfam" id="PF02826"/>
    </source>
</evidence>
<accession>A0A1L7XH44</accession>
<dbReference type="Gene3D" id="3.40.50.720">
    <property type="entry name" value="NAD(P)-binding Rossmann-like Domain"/>
    <property type="match status" value="2"/>
</dbReference>
<dbReference type="AlphaFoldDB" id="A0A1L7XH44"/>
<feature type="domain" description="D-isomer specific 2-hydroxyacid dehydrogenase NAD-binding" evidence="6">
    <location>
        <begin position="116"/>
        <end position="307"/>
    </location>
</feature>
<dbReference type="Pfam" id="PF00389">
    <property type="entry name" value="2-Hacid_dh"/>
    <property type="match status" value="1"/>
</dbReference>
<protein>
    <submittedName>
        <fullName evidence="7">Related to D-lactate dehydrogenase</fullName>
    </submittedName>
</protein>
<name>A0A1L7XH44_9HELO</name>
<dbReference type="GO" id="GO:0016616">
    <property type="term" value="F:oxidoreductase activity, acting on the CH-OH group of donors, NAD or NADP as acceptor"/>
    <property type="evidence" value="ECO:0007669"/>
    <property type="project" value="InterPro"/>
</dbReference>
<dbReference type="STRING" id="576137.A0A1L7XH44"/>
<dbReference type="PROSITE" id="PS00671">
    <property type="entry name" value="D_2_HYDROXYACID_DH_3"/>
    <property type="match status" value="1"/>
</dbReference>
<gene>
    <name evidence="7" type="ORF">PAC_14236</name>
</gene>
<reference evidence="7 8" key="1">
    <citation type="submission" date="2016-03" db="EMBL/GenBank/DDBJ databases">
        <authorList>
            <person name="Ploux O."/>
        </authorList>
    </citation>
    <scope>NUCLEOTIDE SEQUENCE [LARGE SCALE GENOMIC DNA]</scope>
    <source>
        <strain evidence="7 8">UAMH 11012</strain>
    </source>
</reference>
<organism evidence="7 8">
    <name type="scientific">Phialocephala subalpina</name>
    <dbReference type="NCBI Taxonomy" id="576137"/>
    <lineage>
        <taxon>Eukaryota</taxon>
        <taxon>Fungi</taxon>
        <taxon>Dikarya</taxon>
        <taxon>Ascomycota</taxon>
        <taxon>Pezizomycotina</taxon>
        <taxon>Leotiomycetes</taxon>
        <taxon>Helotiales</taxon>
        <taxon>Mollisiaceae</taxon>
        <taxon>Phialocephala</taxon>
        <taxon>Phialocephala fortinii species complex</taxon>
    </lineage>
</organism>
<keyword evidence="8" id="KW-1185">Reference proteome</keyword>
<feature type="domain" description="D-isomer specific 2-hydroxyacid dehydrogenase catalytic" evidence="5">
    <location>
        <begin position="53"/>
        <end position="337"/>
    </location>
</feature>
<evidence type="ECO:0000256" key="4">
    <source>
        <dbReference type="RuleBase" id="RU003719"/>
    </source>
</evidence>
<evidence type="ECO:0000256" key="2">
    <source>
        <dbReference type="ARBA" id="ARBA00023002"/>
    </source>
</evidence>
<dbReference type="InterPro" id="IPR050418">
    <property type="entry name" value="D-iso_2-hydroxyacid_DH_PdxB"/>
</dbReference>
<sequence length="339" mass="36772">MAQKSPIHIVRLDAIHCPDPIFSSSLNHTLTSHLNTPPNDETIIKHLTTPKPANVAITTRIPITEKVLAACPDLKLVAAMAIGIDMIDLAACKKYGVQVCNVPAASNESVAEHAIALFFSLRRQVVRMHGLTVTGAIWPERMSLKDEWGELPGTCREEVVGVFGGGELGGRVANICKALNMKVQFSERKSVSASEVREGRVSFDECIKTSTAFFLTLPLSPETLNMISTEELTNMRSDALIVNVARGGIVNEEALVEALKSRKILGAATDVYVEEPAGLKNSPLVRAANEWSKDTSMSGRLVLSPHLAWWAKSSIQKLRTTVASNIEAWAGGEIKNEVL</sequence>
<dbReference type="PANTHER" id="PTHR43761">
    <property type="entry name" value="D-ISOMER SPECIFIC 2-HYDROXYACID DEHYDROGENASE FAMILY PROTEIN (AFU_ORTHOLOGUE AFUA_1G13630)"/>
    <property type="match status" value="1"/>
</dbReference>
<dbReference type="Pfam" id="PF02826">
    <property type="entry name" value="2-Hacid_dh_C"/>
    <property type="match status" value="1"/>
</dbReference>
<dbReference type="GO" id="GO:0051287">
    <property type="term" value="F:NAD binding"/>
    <property type="evidence" value="ECO:0007669"/>
    <property type="project" value="InterPro"/>
</dbReference>
<comment type="similarity">
    <text evidence="1 4">Belongs to the D-isomer specific 2-hydroxyacid dehydrogenase family.</text>
</comment>
<dbReference type="InterPro" id="IPR036291">
    <property type="entry name" value="NAD(P)-bd_dom_sf"/>
</dbReference>
<dbReference type="OrthoDB" id="298012at2759"/>
<evidence type="ECO:0000256" key="3">
    <source>
        <dbReference type="ARBA" id="ARBA00023027"/>
    </source>
</evidence>
<dbReference type="InterPro" id="IPR006140">
    <property type="entry name" value="D-isomer_DH_NAD-bd"/>
</dbReference>
<keyword evidence="3" id="KW-0520">NAD</keyword>
<keyword evidence="2 4" id="KW-0560">Oxidoreductase</keyword>
<dbReference type="PANTHER" id="PTHR43761:SF1">
    <property type="entry name" value="D-ISOMER SPECIFIC 2-HYDROXYACID DEHYDROGENASE CATALYTIC DOMAIN-CONTAINING PROTEIN-RELATED"/>
    <property type="match status" value="1"/>
</dbReference>
<proteinExistence type="inferred from homology"/>
<dbReference type="SUPFAM" id="SSF51735">
    <property type="entry name" value="NAD(P)-binding Rossmann-fold domains"/>
    <property type="match status" value="1"/>
</dbReference>